<dbReference type="EMBL" id="AL445565">
    <property type="protein sequence ID" value="CAC13804.1"/>
    <property type="molecule type" value="Genomic_DNA"/>
</dbReference>
<dbReference type="Proteomes" id="UP000000528">
    <property type="component" value="Chromosome"/>
</dbReference>
<evidence type="ECO:0000313" key="2">
    <source>
        <dbReference type="Proteomes" id="UP000000528"/>
    </source>
</evidence>
<dbReference type="AlphaFoldDB" id="Q98PT8"/>
<dbReference type="KEGG" id="mpu:MYPU_6310"/>
<dbReference type="HOGENOM" id="CLU_3101142_0_0_14"/>
<organism evidence="2">
    <name type="scientific">Mycoplasmopsis pulmonis (strain UAB CTIP)</name>
    <name type="common">Mycoplasma pulmonis</name>
    <dbReference type="NCBI Taxonomy" id="272635"/>
    <lineage>
        <taxon>Bacteria</taxon>
        <taxon>Bacillati</taxon>
        <taxon>Mycoplasmatota</taxon>
        <taxon>Mycoplasmoidales</taxon>
        <taxon>Metamycoplasmataceae</taxon>
        <taxon>Mycoplasmopsis</taxon>
    </lineage>
</organism>
<accession>Q98PT8</accession>
<dbReference type="PIR" id="G90590">
    <property type="entry name" value="G90590"/>
</dbReference>
<name>Q98PT8_MYCPU</name>
<keyword evidence="2" id="KW-1185">Reference proteome</keyword>
<gene>
    <name evidence="1" type="ordered locus">MYPU_6310</name>
</gene>
<protein>
    <submittedName>
        <fullName evidence="1">Uncharacterized protein</fullName>
    </submittedName>
</protein>
<proteinExistence type="predicted"/>
<sequence length="51" mass="6126">MIIKKLKLENIPFGIENFPFLKFAFKDPSPINIVDYNQQDVAYFYILKSWK</sequence>
<dbReference type="STRING" id="272635.gene:17577238"/>
<reference evidence="1 2" key="1">
    <citation type="journal article" date="2001" name="Nucleic Acids Res.">
        <title>The complete genome sequence of the murine respiratory pathogen Mycoplasma pulmonis.</title>
        <authorList>
            <person name="Chambaud I."/>
            <person name="Heilig R."/>
            <person name="Ferris S."/>
            <person name="Barbe V."/>
            <person name="Samson D."/>
            <person name="Galisson F."/>
            <person name="Moszer I."/>
            <person name="Dybvig K."/>
            <person name="Wroblewski H."/>
            <person name="Viari A."/>
            <person name="Rocha E.P.C."/>
            <person name="Blanchard A."/>
        </authorList>
    </citation>
    <scope>NUCLEOTIDE SEQUENCE [LARGE SCALE GENOMIC DNA]</scope>
    <source>
        <strain evidence="1 2">UAB CTIP</strain>
    </source>
</reference>
<evidence type="ECO:0000313" key="1">
    <source>
        <dbReference type="EMBL" id="CAC13804.1"/>
    </source>
</evidence>